<dbReference type="GO" id="GO:0008157">
    <property type="term" value="F:protein phosphatase 1 binding"/>
    <property type="evidence" value="ECO:0007669"/>
    <property type="project" value="TreeGrafter"/>
</dbReference>
<feature type="region of interest" description="Disordered" evidence="6">
    <location>
        <begin position="1151"/>
        <end position="1170"/>
    </location>
</feature>
<feature type="region of interest" description="Disordered" evidence="6">
    <location>
        <begin position="1224"/>
        <end position="1343"/>
    </location>
</feature>
<proteinExistence type="predicted"/>
<keyword evidence="3 4" id="KW-0862">Zinc</keyword>
<evidence type="ECO:0000256" key="5">
    <source>
        <dbReference type="SAM" id="Coils"/>
    </source>
</evidence>
<dbReference type="SMART" id="SM00356">
    <property type="entry name" value="ZnF_C3H1"/>
    <property type="match status" value="1"/>
</dbReference>
<dbReference type="InterPro" id="IPR036855">
    <property type="entry name" value="Znf_CCCH_sf"/>
</dbReference>
<dbReference type="SUPFAM" id="SSF47676">
    <property type="entry name" value="Conserved domain common to transcription factors TFIIS, elongin A, CRSP70"/>
    <property type="match status" value="1"/>
</dbReference>
<keyword evidence="1 4" id="KW-0479">Metal-binding</keyword>
<evidence type="ECO:0000256" key="3">
    <source>
        <dbReference type="ARBA" id="ARBA00022833"/>
    </source>
</evidence>
<feature type="compositionally biased region" description="Basic residues" evidence="6">
    <location>
        <begin position="1728"/>
        <end position="1739"/>
    </location>
</feature>
<evidence type="ECO:0000313" key="8">
    <source>
        <dbReference type="Proteomes" id="UP000887572"/>
    </source>
</evidence>
<feature type="compositionally biased region" description="Low complexity" evidence="6">
    <location>
        <begin position="1785"/>
        <end position="1810"/>
    </location>
</feature>
<feature type="compositionally biased region" description="Basic and acidic residues" evidence="6">
    <location>
        <begin position="1759"/>
        <end position="1783"/>
    </location>
</feature>
<feature type="compositionally biased region" description="Polar residues" evidence="6">
    <location>
        <begin position="1523"/>
        <end position="1539"/>
    </location>
</feature>
<feature type="region of interest" description="Disordered" evidence="6">
    <location>
        <begin position="469"/>
        <end position="535"/>
    </location>
</feature>
<feature type="region of interest" description="Disordered" evidence="6">
    <location>
        <begin position="1466"/>
        <end position="1598"/>
    </location>
</feature>
<feature type="region of interest" description="Disordered" evidence="6">
    <location>
        <begin position="569"/>
        <end position="595"/>
    </location>
</feature>
<dbReference type="Gene3D" id="1.20.930.10">
    <property type="entry name" value="Conserved domain common to transcription factors TFIIS, elongin A, CRSP70"/>
    <property type="match status" value="1"/>
</dbReference>
<feature type="compositionally biased region" description="Low complexity" evidence="6">
    <location>
        <begin position="469"/>
        <end position="481"/>
    </location>
</feature>
<evidence type="ECO:0000256" key="4">
    <source>
        <dbReference type="PROSITE-ProRule" id="PRU00723"/>
    </source>
</evidence>
<feature type="compositionally biased region" description="Pro residues" evidence="6">
    <location>
        <begin position="1499"/>
        <end position="1513"/>
    </location>
</feature>
<dbReference type="PROSITE" id="PS50103">
    <property type="entry name" value="ZF_C3H1"/>
    <property type="match status" value="1"/>
</dbReference>
<feature type="compositionally biased region" description="Low complexity" evidence="6">
    <location>
        <begin position="1302"/>
        <end position="1330"/>
    </location>
</feature>
<feature type="zinc finger region" description="C3H1-type" evidence="4">
    <location>
        <begin position="1614"/>
        <end position="1637"/>
    </location>
</feature>
<feature type="compositionally biased region" description="Basic and acidic residues" evidence="6">
    <location>
        <begin position="1289"/>
        <end position="1299"/>
    </location>
</feature>
<feature type="compositionally biased region" description="Basic and acidic residues" evidence="6">
    <location>
        <begin position="1675"/>
        <end position="1696"/>
    </location>
</feature>
<dbReference type="Proteomes" id="UP000887572">
    <property type="component" value="Unplaced"/>
</dbReference>
<dbReference type="InterPro" id="IPR035441">
    <property type="entry name" value="TFIIS/LEDGF_dom_sf"/>
</dbReference>
<feature type="compositionally biased region" description="Gly residues" evidence="6">
    <location>
        <begin position="1654"/>
        <end position="1672"/>
    </location>
</feature>
<evidence type="ECO:0000256" key="2">
    <source>
        <dbReference type="ARBA" id="ARBA00022771"/>
    </source>
</evidence>
<feature type="compositionally biased region" description="Basic and acidic residues" evidence="6">
    <location>
        <begin position="1123"/>
        <end position="1143"/>
    </location>
</feature>
<name>A0A914IBK6_GLORO</name>
<reference evidence="9" key="1">
    <citation type="submission" date="2022-11" db="UniProtKB">
        <authorList>
            <consortium name="WormBaseParasite"/>
        </authorList>
    </citation>
    <scope>IDENTIFICATION</scope>
</reference>
<evidence type="ECO:0000256" key="1">
    <source>
        <dbReference type="ARBA" id="ARBA00022723"/>
    </source>
</evidence>
<dbReference type="PANTHER" id="PTHR46557">
    <property type="entry name" value="SERINE/THREONINE-PROTEIN PHOSPHATASE 1 REGULATORY SUBUNIT 10-RELATED"/>
    <property type="match status" value="1"/>
</dbReference>
<dbReference type="Gene3D" id="4.10.1000.10">
    <property type="entry name" value="Zinc finger, CCCH-type"/>
    <property type="match status" value="1"/>
</dbReference>
<feature type="coiled-coil region" evidence="5">
    <location>
        <begin position="220"/>
        <end position="254"/>
    </location>
</feature>
<dbReference type="GO" id="GO:0008270">
    <property type="term" value="F:zinc ion binding"/>
    <property type="evidence" value="ECO:0007669"/>
    <property type="project" value="UniProtKB-KW"/>
</dbReference>
<accession>A0A914IBK6</accession>
<evidence type="ECO:0000259" key="7">
    <source>
        <dbReference type="PROSITE" id="PS50103"/>
    </source>
</evidence>
<feature type="compositionally biased region" description="Basic and acidic residues" evidence="6">
    <location>
        <begin position="1714"/>
        <end position="1727"/>
    </location>
</feature>
<dbReference type="InterPro" id="IPR000571">
    <property type="entry name" value="Znf_CCCH"/>
</dbReference>
<feature type="region of interest" description="Disordered" evidence="6">
    <location>
        <begin position="888"/>
        <end position="907"/>
    </location>
</feature>
<sequence length="1810" mass="200768">MQAKGVMDATESTTARAKLQRRRLRLPRELIYELILRVPCTECDVRRLLITCSFIYQCEALKEADEAKFSKIMRRCFHSIIWSASITSCHYCRAQFSTVVSTTDQAHRQFYAIAALDPTLVNGPTAYFRRRCLRVAINNGFLGSFDTFYFLKNEAFRYDVVRFNFHFLTSNADLARNIHRVMMNLDEALCKAAAGEFDNLMQQVRGTNSEGANADELKPLENDQNRKEKLHLEVAKLRDELAQLTDVTKNNEQEQQLVVLKALELRLFNMYTFVKRVTFNKQFMENSSGWHQIIQQRSKIESMKRICKLSWHTSIAAMNPNNSRQCDQRLAQFQGYSQQQDDYFQSRPLANPQQQQQSWLPQQQFYMPYDQYPSIQQQQQYDPRMVVHMDDVHQQQQNYFVGSMQDDDGMVIGETCTVISSSPTFGLSPDMHLQQPFGGGQSAAAHIQSSSATAAAYDSYFEQAQYLGPSPTHHWSPHSSSMGLGSGQLYSQTQISPSHDFVRRTPTKTPFEEEEEEEEDEEVERANAQGSTSAAVDGAKRMMYSSKMPTKIMPDSKQQPLSRAVVEADKPKVRRRKQEFEKSAKVMMSSTASDPSPKRVIFETVGGMKVEVKYDEGFKKPAGKVKQLAAEEAPKNLVDKSLIVAQTTQRLGTVEGWRRMNGWLKSAIKQSDGIKLKQLLAQLLNANISVDLLRDEVDTPKLVKKLQKSDDKGIATMAMNLVNDWKQKVRSEKRAVKSVDSLPKLEPDKKAVLPAFHQTPSSSSAGSKGKQTAVKSDKTTTTPTTLAGSSNFESPLTRILSATDKFHAQNRAVQPKRKSVEVMFSDNFMDSLCGPSGEASATAPTKKPKIIRKKLSDLCGPSEEASSATGPTKKPKIIRKKLSEAVKRDSLEEKDGQQQLGGGQPAVGAFGNKKRVRFSDEFGIELAQTRFFEIEEGERVNVTKMHLSREEIKHFDSHREKITLHQHHSFGAFSLTDPMLMPPGHRLQQPQISPQQQHWGGAATSGYGQMAKFGKEETLYRWKMSPLDETFCLVVPGSKSQAKNIEATRIRGVMEAICLPEINLPISDMDENEYKQHQIETIDHVPKIIPLEMISEGVAAPASQAGLVTPRGENGADAGRLLEERGEEDKKGPDAEIKPKSGGDETVAAIAGRATTTPKLCAEPPEGDGLREYNERMEEDEEELEAPYSPEAPDFERLEDYEEEEDDEVTIIEHGVQRKAAAAFGGSVQKKAGVAETLGDSPEVAQCNASPVEHGPASPEPEPMDESTESVELKEIPTEAMDTDDEQEEAGKEDLDIREQFTSPTEDSTATAAAAEQQPAASSSPSATAEHQQQQKTAGAVAAGHHDLSKVQEFLRNGGVTASLLKRLSSMVGSHAGSGASSSTHRSQDQLSVVGEGTPKGMEVCSAPVTPYKTDQFVSSPIVPSGSPCPAVVSLAFNNTTSGNNNNNRFLLPQFAQSHIRALNSNTTTTNTGFPPPTFPQQHAIVGPTGGRVPFPDFSRPPPNFTSPPPQIRPPQFRIQTPVQQQHSSGESPTKSGAQTSDESSSAIASSTTNEEGKTTSPGPPGLDAGGSPPPPQTTTEQHAQQPPPQQQQQQHKELQPLLNEVEARALVGPCQFFMRHNTCKFGERCKFAHGEDSVTFGVQMAMRGVKIGVRGGARGRGGFIGRGGGFRSAGADDRRSSDEPGDSGRDFDDKRPRRRGTSGRYISPVRSSGDSRYDRRYRSSPDRHRRRRRSRTRSRSRDRYSRRSRDRRRKSRSRDRSHSRERSRSSRDRSRSSRDRARARSSSSSSSSSTRTYSSRSASPPANSS</sequence>
<evidence type="ECO:0000313" key="9">
    <source>
        <dbReference type="WBParaSite" id="Gr19_v10_g933.t1"/>
    </source>
</evidence>
<evidence type="ECO:0000256" key="6">
    <source>
        <dbReference type="SAM" id="MobiDB-lite"/>
    </source>
</evidence>
<dbReference type="WBParaSite" id="Gr19_v10_g933.t1">
    <property type="protein sequence ID" value="Gr19_v10_g933.t1"/>
    <property type="gene ID" value="Gr19_v10_g933"/>
</dbReference>
<dbReference type="PANTHER" id="PTHR46557:SF1">
    <property type="entry name" value="SERINE_THREONINE-PROTEIN PHOSPHATASE 1 REGULATORY SUBUNIT 10"/>
    <property type="match status" value="1"/>
</dbReference>
<feature type="compositionally biased region" description="Low complexity" evidence="6">
    <location>
        <begin position="1540"/>
        <end position="1554"/>
    </location>
</feature>
<keyword evidence="2 4" id="KW-0863">Zinc-finger</keyword>
<feature type="domain" description="C3H1-type" evidence="7">
    <location>
        <begin position="1614"/>
        <end position="1637"/>
    </location>
</feature>
<feature type="region of interest" description="Disordered" evidence="6">
    <location>
        <begin position="1123"/>
        <end position="1145"/>
    </location>
</feature>
<feature type="region of interest" description="Disordered" evidence="6">
    <location>
        <begin position="1654"/>
        <end position="1810"/>
    </location>
</feature>
<dbReference type="GO" id="GO:0072357">
    <property type="term" value="C:PTW/PP1 phosphatase complex"/>
    <property type="evidence" value="ECO:0007669"/>
    <property type="project" value="TreeGrafter"/>
</dbReference>
<feature type="compositionally biased region" description="Acidic residues" evidence="6">
    <location>
        <begin position="512"/>
        <end position="523"/>
    </location>
</feature>
<feature type="compositionally biased region" description="Basic residues" evidence="6">
    <location>
        <begin position="1749"/>
        <end position="1758"/>
    </location>
</feature>
<dbReference type="GO" id="GO:0000785">
    <property type="term" value="C:chromatin"/>
    <property type="evidence" value="ECO:0007669"/>
    <property type="project" value="TreeGrafter"/>
</dbReference>
<feature type="compositionally biased region" description="Polar residues" evidence="6">
    <location>
        <begin position="758"/>
        <end position="774"/>
    </location>
</feature>
<dbReference type="SUPFAM" id="SSF90229">
    <property type="entry name" value="CCCH zinc finger"/>
    <property type="match status" value="1"/>
</dbReference>
<feature type="region of interest" description="Disordered" evidence="6">
    <location>
        <begin position="757"/>
        <end position="791"/>
    </location>
</feature>
<keyword evidence="8" id="KW-1185">Reference proteome</keyword>
<protein>
    <submittedName>
        <fullName evidence="9">C3H1-type domain-containing protein</fullName>
    </submittedName>
</protein>
<organism evidence="8 9">
    <name type="scientific">Globodera rostochiensis</name>
    <name type="common">Golden nematode worm</name>
    <name type="synonym">Heterodera rostochiensis</name>
    <dbReference type="NCBI Taxonomy" id="31243"/>
    <lineage>
        <taxon>Eukaryota</taxon>
        <taxon>Metazoa</taxon>
        <taxon>Ecdysozoa</taxon>
        <taxon>Nematoda</taxon>
        <taxon>Chromadorea</taxon>
        <taxon>Rhabditida</taxon>
        <taxon>Tylenchina</taxon>
        <taxon>Tylenchomorpha</taxon>
        <taxon>Tylenchoidea</taxon>
        <taxon>Heteroderidae</taxon>
        <taxon>Heteroderinae</taxon>
        <taxon>Globodera</taxon>
    </lineage>
</organism>
<dbReference type="Pfam" id="PF00642">
    <property type="entry name" value="zf-CCCH"/>
    <property type="match status" value="1"/>
</dbReference>
<feature type="compositionally biased region" description="Polar residues" evidence="6">
    <location>
        <begin position="488"/>
        <end position="497"/>
    </location>
</feature>
<feature type="region of interest" description="Disordered" evidence="6">
    <location>
        <begin position="857"/>
        <end position="878"/>
    </location>
</feature>
<keyword evidence="5" id="KW-0175">Coiled coil</keyword>